<reference evidence="9" key="1">
    <citation type="submission" date="2020-11" db="EMBL/GenBank/DDBJ databases">
        <authorList>
            <person name="Tran Van P."/>
        </authorList>
    </citation>
    <scope>NUCLEOTIDE SEQUENCE</scope>
</reference>
<feature type="domain" description="Golgin subfamily A member 7/ERF4" evidence="8">
    <location>
        <begin position="18"/>
        <end position="97"/>
    </location>
</feature>
<comment type="similarity">
    <text evidence="2">Belongs to the ERF4 family.</text>
</comment>
<feature type="compositionally biased region" description="Polar residues" evidence="7">
    <location>
        <begin position="242"/>
        <end position="256"/>
    </location>
</feature>
<feature type="region of interest" description="Disordered" evidence="7">
    <location>
        <begin position="234"/>
        <end position="256"/>
    </location>
</feature>
<name>A0A7R9PVG1_9ACAR</name>
<evidence type="ECO:0000256" key="2">
    <source>
        <dbReference type="ARBA" id="ARBA00007732"/>
    </source>
</evidence>
<accession>A0A7R9PVG1</accession>
<proteinExistence type="inferred from homology"/>
<feature type="domain" description="Golgin subfamily A member 7/ERF4" evidence="8">
    <location>
        <begin position="112"/>
        <end position="224"/>
    </location>
</feature>
<dbReference type="InterPro" id="IPR019383">
    <property type="entry name" value="Golgin_A_7/ERF4"/>
</dbReference>
<comment type="subunit">
    <text evidence="3">Interacts with ERF2.</text>
</comment>
<keyword evidence="5" id="KW-0256">Endoplasmic reticulum</keyword>
<dbReference type="GO" id="GO:0005789">
    <property type="term" value="C:endoplasmic reticulum membrane"/>
    <property type="evidence" value="ECO:0007669"/>
    <property type="project" value="UniProtKB-SubCell"/>
</dbReference>
<evidence type="ECO:0000256" key="3">
    <source>
        <dbReference type="ARBA" id="ARBA00011396"/>
    </source>
</evidence>
<dbReference type="GO" id="GO:0006612">
    <property type="term" value="P:protein targeting to membrane"/>
    <property type="evidence" value="ECO:0007669"/>
    <property type="project" value="TreeGrafter"/>
</dbReference>
<dbReference type="Pfam" id="PF10256">
    <property type="entry name" value="Erf4"/>
    <property type="match status" value="2"/>
</dbReference>
<dbReference type="AlphaFoldDB" id="A0A7R9PVG1"/>
<dbReference type="EMBL" id="CAJPIZ010000976">
    <property type="protein sequence ID" value="CAG2102640.1"/>
    <property type="molecule type" value="Genomic_DNA"/>
</dbReference>
<dbReference type="EMBL" id="OC855551">
    <property type="protein sequence ID" value="CAD7622210.1"/>
    <property type="molecule type" value="Genomic_DNA"/>
</dbReference>
<evidence type="ECO:0000256" key="4">
    <source>
        <dbReference type="ARBA" id="ARBA00018463"/>
    </source>
</evidence>
<protein>
    <recommendedName>
        <fullName evidence="4">Ras modification protein ERF4</fullName>
    </recommendedName>
</protein>
<dbReference type="OrthoDB" id="2190159at2759"/>
<sequence>KCLNSDQMKANSPNVKKVFIQRDYSEGTDIKFQMKFPQELEEYIDRQSFEHLIDTLNTIYSDAETMSGRTCCESCLACITAYLTYICFDTYYDKKCLNSDQMKANSPNVKKVFIQRDYSEGTDIKFQMKFPQELEEYIDRQSFEHLIDTLNTIYSDAETMSGRTCCESCLACITAYLTYICFDTYYDKCLKKVSAFIDEQNDTIWKPRNLYVTDPIERGLRVIEIVIYEPMASHPTADHPNADNTNSNSVTNNRKP</sequence>
<keyword evidence="6" id="KW-0472">Membrane</keyword>
<evidence type="ECO:0000256" key="6">
    <source>
        <dbReference type="ARBA" id="ARBA00023136"/>
    </source>
</evidence>
<evidence type="ECO:0000313" key="9">
    <source>
        <dbReference type="EMBL" id="CAD7622210.1"/>
    </source>
</evidence>
<organism evidence="9">
    <name type="scientific">Medioppia subpectinata</name>
    <dbReference type="NCBI Taxonomy" id="1979941"/>
    <lineage>
        <taxon>Eukaryota</taxon>
        <taxon>Metazoa</taxon>
        <taxon>Ecdysozoa</taxon>
        <taxon>Arthropoda</taxon>
        <taxon>Chelicerata</taxon>
        <taxon>Arachnida</taxon>
        <taxon>Acari</taxon>
        <taxon>Acariformes</taxon>
        <taxon>Sarcoptiformes</taxon>
        <taxon>Oribatida</taxon>
        <taxon>Brachypylina</taxon>
        <taxon>Oppioidea</taxon>
        <taxon>Oppiidae</taxon>
        <taxon>Medioppia</taxon>
    </lineage>
</organism>
<evidence type="ECO:0000259" key="8">
    <source>
        <dbReference type="Pfam" id="PF10256"/>
    </source>
</evidence>
<feature type="non-terminal residue" evidence="9">
    <location>
        <position position="1"/>
    </location>
</feature>
<comment type="subcellular location">
    <subcellularLocation>
        <location evidence="1">Endoplasmic reticulum membrane</location>
        <topology evidence="1">Peripheral membrane protein</topology>
    </subcellularLocation>
</comment>
<dbReference type="PANTHER" id="PTHR13254:SF0">
    <property type="entry name" value="GOLGIN SUBFAMILY A MEMBER 7_ERF4 DOMAIN-CONTAINING PROTEIN"/>
    <property type="match status" value="1"/>
</dbReference>
<keyword evidence="10" id="KW-1185">Reference proteome</keyword>
<dbReference type="Proteomes" id="UP000759131">
    <property type="component" value="Unassembled WGS sequence"/>
</dbReference>
<evidence type="ECO:0000256" key="7">
    <source>
        <dbReference type="SAM" id="MobiDB-lite"/>
    </source>
</evidence>
<evidence type="ECO:0000256" key="1">
    <source>
        <dbReference type="ARBA" id="ARBA00004406"/>
    </source>
</evidence>
<evidence type="ECO:0000313" key="10">
    <source>
        <dbReference type="Proteomes" id="UP000759131"/>
    </source>
</evidence>
<dbReference type="PANTHER" id="PTHR13254">
    <property type="entry name" value="GOLGI AUTOANTIGEN, GOLGIN SUBFAMILY A, 7"/>
    <property type="match status" value="1"/>
</dbReference>
<gene>
    <name evidence="9" type="ORF">OSB1V03_LOCUS2676</name>
</gene>
<evidence type="ECO:0000256" key="5">
    <source>
        <dbReference type="ARBA" id="ARBA00022824"/>
    </source>
</evidence>
<dbReference type="InterPro" id="IPR051371">
    <property type="entry name" value="Ras_palmitoyltransferase"/>
</dbReference>
<dbReference type="GO" id="GO:0002178">
    <property type="term" value="C:palmitoyltransferase complex"/>
    <property type="evidence" value="ECO:0007669"/>
    <property type="project" value="TreeGrafter"/>
</dbReference>